<name>A0ACC1THH5_9AGAR</name>
<evidence type="ECO:0000313" key="2">
    <source>
        <dbReference type="Proteomes" id="UP001163835"/>
    </source>
</evidence>
<evidence type="ECO:0000313" key="1">
    <source>
        <dbReference type="EMBL" id="KAJ3804219.1"/>
    </source>
</evidence>
<proteinExistence type="predicted"/>
<gene>
    <name evidence="1" type="ORF">F5876DRAFT_8779</name>
</gene>
<organism evidence="1 2">
    <name type="scientific">Lentinula aff. lateritia</name>
    <dbReference type="NCBI Taxonomy" id="2804960"/>
    <lineage>
        <taxon>Eukaryota</taxon>
        <taxon>Fungi</taxon>
        <taxon>Dikarya</taxon>
        <taxon>Basidiomycota</taxon>
        <taxon>Agaricomycotina</taxon>
        <taxon>Agaricomycetes</taxon>
        <taxon>Agaricomycetidae</taxon>
        <taxon>Agaricales</taxon>
        <taxon>Marasmiineae</taxon>
        <taxon>Omphalotaceae</taxon>
        <taxon>Lentinula</taxon>
    </lineage>
</organism>
<dbReference type="EMBL" id="MU796182">
    <property type="protein sequence ID" value="KAJ3804219.1"/>
    <property type="molecule type" value="Genomic_DNA"/>
</dbReference>
<accession>A0ACC1THH5</accession>
<keyword evidence="2" id="KW-1185">Reference proteome</keyword>
<reference evidence="1" key="1">
    <citation type="submission" date="2022-09" db="EMBL/GenBank/DDBJ databases">
        <title>A Global Phylogenomic Analysis of the Shiitake Genus Lentinula.</title>
        <authorList>
            <consortium name="DOE Joint Genome Institute"/>
            <person name="Sierra-Patev S."/>
            <person name="Min B."/>
            <person name="Naranjo-Ortiz M."/>
            <person name="Looney B."/>
            <person name="Konkel Z."/>
            <person name="Slot J.C."/>
            <person name="Sakamoto Y."/>
            <person name="Steenwyk J.L."/>
            <person name="Rokas A."/>
            <person name="Carro J."/>
            <person name="Camarero S."/>
            <person name="Ferreira P."/>
            <person name="Molpeceres G."/>
            <person name="Ruiz-Duenas F.J."/>
            <person name="Serrano A."/>
            <person name="Henrissat B."/>
            <person name="Drula E."/>
            <person name="Hughes K.W."/>
            <person name="Mata J.L."/>
            <person name="Ishikawa N.K."/>
            <person name="Vargas-Isla R."/>
            <person name="Ushijima S."/>
            <person name="Smith C.A."/>
            <person name="Ahrendt S."/>
            <person name="Andreopoulos W."/>
            <person name="He G."/>
            <person name="Labutti K."/>
            <person name="Lipzen A."/>
            <person name="Ng V."/>
            <person name="Riley R."/>
            <person name="Sandor L."/>
            <person name="Barry K."/>
            <person name="Martinez A.T."/>
            <person name="Xiao Y."/>
            <person name="Gibbons J.G."/>
            <person name="Terashima K."/>
            <person name="Grigoriev I.V."/>
            <person name="Hibbett D.S."/>
        </authorList>
    </citation>
    <scope>NUCLEOTIDE SEQUENCE</scope>
    <source>
        <strain evidence="1">TMI1499</strain>
    </source>
</reference>
<protein>
    <submittedName>
        <fullName evidence="1">Uncharacterized protein</fullName>
    </submittedName>
</protein>
<feature type="non-terminal residue" evidence="1">
    <location>
        <position position="1"/>
    </location>
</feature>
<feature type="non-terminal residue" evidence="1">
    <location>
        <position position="211"/>
    </location>
</feature>
<dbReference type="Proteomes" id="UP001163835">
    <property type="component" value="Unassembled WGS sequence"/>
</dbReference>
<sequence length="211" mass="23782">LIFNRKLLSPQEIRDKILDPASSFQSQLISFLESVRIGEFLTGSHAYVKETVALQSKSNINYISPERTLPTPPPPYCDCGITDCHKCSTFQHWFEEFKCTVDDLLLKSNVHDCFRGISPDGSKCKARFPRECFQQTSVDPDNGHIDLKKLEEWLNDISPGLTYLVRGNTDVTSILSGTAIKSAVIYIADYITKTGLKTHVVFDSIKTIFDK</sequence>
<comment type="caution">
    <text evidence="1">The sequence shown here is derived from an EMBL/GenBank/DDBJ whole genome shotgun (WGS) entry which is preliminary data.</text>
</comment>